<evidence type="ECO:0000256" key="1">
    <source>
        <dbReference type="SAM" id="SignalP"/>
    </source>
</evidence>
<gene>
    <name evidence="2" type="ORF">HLUCCX10_13050</name>
</gene>
<organism evidence="2 3">
    <name type="scientific">Algoriphagus marincola HL-49</name>
    <dbReference type="NCBI Taxonomy" id="1305737"/>
    <lineage>
        <taxon>Bacteria</taxon>
        <taxon>Pseudomonadati</taxon>
        <taxon>Bacteroidota</taxon>
        <taxon>Cytophagia</taxon>
        <taxon>Cytophagales</taxon>
        <taxon>Cyclobacteriaceae</taxon>
        <taxon>Algoriphagus</taxon>
    </lineage>
</organism>
<reference evidence="2 3" key="1">
    <citation type="submission" date="2015-09" db="EMBL/GenBank/DDBJ databases">
        <title>Identification and resolution of microdiversity through metagenomic sequencing of parallel consortia.</title>
        <authorList>
            <person name="Nelson W.C."/>
            <person name="Romine M.F."/>
            <person name="Lindemann S.R."/>
        </authorList>
    </citation>
    <scope>NUCLEOTIDE SEQUENCE [LARGE SCALE GENOMIC DNA]</scope>
    <source>
        <strain evidence="2">HL-49</strain>
    </source>
</reference>
<feature type="chain" id="PRO_5006027893" evidence="1">
    <location>
        <begin position="27"/>
        <end position="483"/>
    </location>
</feature>
<accession>A0A0N8KF86</accession>
<protein>
    <submittedName>
        <fullName evidence="2">Uncharacterized protein</fullName>
    </submittedName>
</protein>
<dbReference type="AlphaFoldDB" id="A0A0N8KF86"/>
<dbReference type="PATRIC" id="fig|1305737.6.peg.3268"/>
<name>A0A0N8KF86_9BACT</name>
<dbReference type="Proteomes" id="UP000050421">
    <property type="component" value="Unassembled WGS sequence"/>
</dbReference>
<feature type="signal peptide" evidence="1">
    <location>
        <begin position="1"/>
        <end position="26"/>
    </location>
</feature>
<sequence>MKKSILFLHAFITFTGLVLGSQSSYAQEAEQKKHQYSILEKDENEKRNPIPFLPIFSVDGTVYGITDSIGNITLEEGITFFIRSFFYQDREFIVEPNTEKVILLERAEIALEEIEIRTFQNPVDHLKHLNKSFESAFDKEAFLSNFRGYYAVQQREKYVDFFEASGISLHSESQKWKPYNFVQAGWAGSNAYQFLVPLELRRSHHWDWTIGDTIPARNTQPSTERSDQYFIKPFYARELVHAFEYSWPLSSSNLKFYDYQYDLENGKEIILFKSKDEERVKANSDLFLIGEGKIVLGESGESIESITINFSKYNYIAFPKNRNGRERQMGGSLSIVFENSSEKVFVSEVELKSKLFGPVNIGNPRPYKKGSEVTIIEKILFEDFQFVQSKKDLASLEKGFGFVGLETMVAYNPEYWSSNALVNPDLFDQIRRDLGSKISLNDQFQANSGKRLIPVEKDLAYYKDYLLKLIPQVKSISRELSGN</sequence>
<evidence type="ECO:0000313" key="2">
    <source>
        <dbReference type="EMBL" id="KPQ13442.1"/>
    </source>
</evidence>
<evidence type="ECO:0000313" key="3">
    <source>
        <dbReference type="Proteomes" id="UP000050421"/>
    </source>
</evidence>
<comment type="caution">
    <text evidence="2">The sequence shown here is derived from an EMBL/GenBank/DDBJ whole genome shotgun (WGS) entry which is preliminary data.</text>
</comment>
<dbReference type="OrthoDB" id="815361at2"/>
<dbReference type="EMBL" id="LJXT01000090">
    <property type="protein sequence ID" value="KPQ13442.1"/>
    <property type="molecule type" value="Genomic_DNA"/>
</dbReference>
<keyword evidence="1" id="KW-0732">Signal</keyword>
<proteinExistence type="predicted"/>
<dbReference type="STRING" id="1305737.GCA_000526355_02535"/>